<feature type="non-terminal residue" evidence="1">
    <location>
        <position position="1"/>
    </location>
</feature>
<keyword evidence="2" id="KW-1185">Reference proteome</keyword>
<feature type="non-terminal residue" evidence="1">
    <location>
        <position position="74"/>
    </location>
</feature>
<accession>A0AAD8C201</accession>
<evidence type="ECO:0000313" key="2">
    <source>
        <dbReference type="Proteomes" id="UP001233172"/>
    </source>
</evidence>
<gene>
    <name evidence="1" type="ORF">Bpfe_005569</name>
</gene>
<reference evidence="1" key="1">
    <citation type="journal article" date="2023" name="PLoS Negl. Trop. Dis.">
        <title>A genome sequence for Biomphalaria pfeifferi, the major vector snail for the human-infecting parasite Schistosoma mansoni.</title>
        <authorList>
            <person name="Bu L."/>
            <person name="Lu L."/>
            <person name="Laidemitt M.R."/>
            <person name="Zhang S.M."/>
            <person name="Mutuku M."/>
            <person name="Mkoji G."/>
            <person name="Steinauer M."/>
            <person name="Loker E.S."/>
        </authorList>
    </citation>
    <scope>NUCLEOTIDE SEQUENCE</scope>
    <source>
        <strain evidence="1">KasaAsao</strain>
    </source>
</reference>
<organism evidence="1 2">
    <name type="scientific">Biomphalaria pfeifferi</name>
    <name type="common">Bloodfluke planorb</name>
    <name type="synonym">Freshwater snail</name>
    <dbReference type="NCBI Taxonomy" id="112525"/>
    <lineage>
        <taxon>Eukaryota</taxon>
        <taxon>Metazoa</taxon>
        <taxon>Spiralia</taxon>
        <taxon>Lophotrochozoa</taxon>
        <taxon>Mollusca</taxon>
        <taxon>Gastropoda</taxon>
        <taxon>Heterobranchia</taxon>
        <taxon>Euthyneura</taxon>
        <taxon>Panpulmonata</taxon>
        <taxon>Hygrophila</taxon>
        <taxon>Lymnaeoidea</taxon>
        <taxon>Planorbidae</taxon>
        <taxon>Biomphalaria</taxon>
    </lineage>
</organism>
<dbReference type="AlphaFoldDB" id="A0AAD8C201"/>
<reference evidence="1" key="2">
    <citation type="submission" date="2023-04" db="EMBL/GenBank/DDBJ databases">
        <authorList>
            <person name="Bu L."/>
            <person name="Lu L."/>
            <person name="Laidemitt M.R."/>
            <person name="Zhang S.M."/>
            <person name="Mutuku M."/>
            <person name="Mkoji G."/>
            <person name="Steinauer M."/>
            <person name="Loker E.S."/>
        </authorList>
    </citation>
    <scope>NUCLEOTIDE SEQUENCE</scope>
    <source>
        <strain evidence="1">KasaAsao</strain>
        <tissue evidence="1">Whole Snail</tissue>
    </source>
</reference>
<keyword evidence="1" id="KW-0675">Receptor</keyword>
<sequence length="74" mass="8061">DDYGSRLKGFLLEMLDNKNVSQYSYRNVSEPTKPVYTVLNLKGDAIAGVKISQVTISGGDAVPFVGLNEFEAYG</sequence>
<evidence type="ECO:0000313" key="1">
    <source>
        <dbReference type="EMBL" id="KAK0065011.1"/>
    </source>
</evidence>
<comment type="caution">
    <text evidence="1">The sequence shown here is derived from an EMBL/GenBank/DDBJ whole genome shotgun (WGS) entry which is preliminary data.</text>
</comment>
<proteinExistence type="predicted"/>
<protein>
    <submittedName>
        <fullName evidence="1">Scavenger receptor class F member 1</fullName>
    </submittedName>
</protein>
<dbReference type="Proteomes" id="UP001233172">
    <property type="component" value="Unassembled WGS sequence"/>
</dbReference>
<dbReference type="EMBL" id="JASAOG010000015">
    <property type="protein sequence ID" value="KAK0065011.1"/>
    <property type="molecule type" value="Genomic_DNA"/>
</dbReference>
<name>A0AAD8C201_BIOPF</name>